<dbReference type="AlphaFoldDB" id="A0A4R3NB11"/>
<dbReference type="EMBL" id="SMAO01000001">
    <property type="protein sequence ID" value="TCT24219.1"/>
    <property type="molecule type" value="Genomic_DNA"/>
</dbReference>
<gene>
    <name evidence="3" type="ORF">EDC35_101540</name>
</gene>
<feature type="region of interest" description="Disordered" evidence="2">
    <location>
        <begin position="1"/>
        <end position="20"/>
    </location>
</feature>
<comment type="caution">
    <text evidence="3">The sequence shown here is derived from an EMBL/GenBank/DDBJ whole genome shotgun (WGS) entry which is preliminary data.</text>
</comment>
<dbReference type="InterPro" id="IPR019734">
    <property type="entry name" value="TPR_rpt"/>
</dbReference>
<dbReference type="PROSITE" id="PS50005">
    <property type="entry name" value="TPR"/>
    <property type="match status" value="1"/>
</dbReference>
<proteinExistence type="predicted"/>
<name>A0A4R3NB11_9GAMM</name>
<reference evidence="3 4" key="1">
    <citation type="submission" date="2019-03" db="EMBL/GenBank/DDBJ databases">
        <title>Genomic Encyclopedia of Type Strains, Phase IV (KMG-IV): sequencing the most valuable type-strain genomes for metagenomic binning, comparative biology and taxonomic classification.</title>
        <authorList>
            <person name="Goeker M."/>
        </authorList>
    </citation>
    <scope>NUCLEOTIDE SEQUENCE [LARGE SCALE GENOMIC DNA]</scope>
    <source>
        <strain evidence="3 4">DSM 13587</strain>
    </source>
</reference>
<protein>
    <recommendedName>
        <fullName evidence="5">Tetratricopeptide repeat protein</fullName>
    </recommendedName>
</protein>
<dbReference type="InterPro" id="IPR011990">
    <property type="entry name" value="TPR-like_helical_dom_sf"/>
</dbReference>
<dbReference type="Gene3D" id="1.25.40.10">
    <property type="entry name" value="Tetratricopeptide repeat domain"/>
    <property type="match status" value="2"/>
</dbReference>
<evidence type="ECO:0000256" key="1">
    <source>
        <dbReference type="PROSITE-ProRule" id="PRU00339"/>
    </source>
</evidence>
<keyword evidence="1" id="KW-0802">TPR repeat</keyword>
<dbReference type="OrthoDB" id="9151247at2"/>
<accession>A0A4R3NB11</accession>
<evidence type="ECO:0000256" key="2">
    <source>
        <dbReference type="SAM" id="MobiDB-lite"/>
    </source>
</evidence>
<dbReference type="SMART" id="SM00028">
    <property type="entry name" value="TPR"/>
    <property type="match status" value="2"/>
</dbReference>
<dbReference type="Proteomes" id="UP000295717">
    <property type="component" value="Unassembled WGS sequence"/>
</dbReference>
<evidence type="ECO:0000313" key="3">
    <source>
        <dbReference type="EMBL" id="TCT24219.1"/>
    </source>
</evidence>
<evidence type="ECO:0008006" key="5">
    <source>
        <dbReference type="Google" id="ProtNLM"/>
    </source>
</evidence>
<sequence length="821" mass="90719">MSKKARRSTPRAAISQTPLTPDAIAHKARANLSGGHYREAIADFKQLIKQDPNPDWRVGLADAYAGRARELSAKGMLKEALVMWENRASLGQGIPRDLDHARLLLRLGQTAPVCALLTAASTLPAPELDRLRALLAARLLSGDAAIAERLAEDDPVRRHAGAAQAALAACCAGDETGLREALAALPFRSPYRDWAQILKALQCLPDRPREAAELLSRIGADSAFIDLKQAVELALLPESAFLEALRTAGRSKGRFACMLRGWSAGRIALWDKLARLGAEPAPQALLRVLHQHRESLGADWVRRQSLRLLRGDFPASGKWPAAVGAPPLTTEEAFLIAAWRAEQDQYAGTISESWQKYAKLLMNACREGRTDPLDRLRIALALRRTERIGGVLHDADMTHDAWQVARQLEASLDWDPDDIDTWLILIDYYRRNQQPKDARRLLDGATARWPQNRRLLAAAMDVALDASAFKKAAGLARGILAQDPINTEVRERLVDAYLAHTRKQVAKDRLDLARKTLAEADEWASGGAARERLDLVTELVALIENSATGAQALRERVRRLGDGLAALVALALAGDGLRLSPTRLFKTIDRPKLAARNAEDLLAALARLRVHLDRGGKLSRDLSEYLAKPLKGAPWKSLARSDLEAACETLRRSRLHPVRLAVAQAALKQWRGAPIFAFHAFEAKYPNGQPNLRGKDVFDLEIAMNRARDEGDERTALRIRELLMSASPFGFGPSPFRFAPEDDFDEDDPLDSPIDDDVAVDAIIAMIRTAGLEQAMDLIGMPPHIKRDFRKMARQIGEKNALEKIITLFEQIRDGQIPDEF</sequence>
<organism evidence="3 4">
    <name type="scientific">Thiobaca trueperi</name>
    <dbReference type="NCBI Taxonomy" id="127458"/>
    <lineage>
        <taxon>Bacteria</taxon>
        <taxon>Pseudomonadati</taxon>
        <taxon>Pseudomonadota</taxon>
        <taxon>Gammaproteobacteria</taxon>
        <taxon>Chromatiales</taxon>
        <taxon>Chromatiaceae</taxon>
        <taxon>Thiobaca</taxon>
    </lineage>
</organism>
<evidence type="ECO:0000313" key="4">
    <source>
        <dbReference type="Proteomes" id="UP000295717"/>
    </source>
</evidence>
<dbReference type="SUPFAM" id="SSF48452">
    <property type="entry name" value="TPR-like"/>
    <property type="match status" value="1"/>
</dbReference>
<keyword evidence="4" id="KW-1185">Reference proteome</keyword>
<dbReference type="RefSeq" id="WP_132975438.1">
    <property type="nucleotide sequence ID" value="NZ_SMAO01000001.1"/>
</dbReference>
<feature type="repeat" description="TPR" evidence="1">
    <location>
        <begin position="21"/>
        <end position="54"/>
    </location>
</feature>